<evidence type="ECO:0000313" key="7">
    <source>
        <dbReference type="Proteomes" id="UP000293902"/>
    </source>
</evidence>
<dbReference type="GO" id="GO:0004672">
    <property type="term" value="F:protein kinase activity"/>
    <property type="evidence" value="ECO:0007669"/>
    <property type="project" value="InterPro"/>
</dbReference>
<dbReference type="PANTHER" id="PTHR10566:SF113">
    <property type="entry name" value="PROTEIN ACTIVITY OF BC1 COMPLEX KINASE 7, CHLOROPLASTIC"/>
    <property type="match status" value="1"/>
</dbReference>
<dbReference type="InterPro" id="IPR011009">
    <property type="entry name" value="Kinase-like_dom_sf"/>
</dbReference>
<dbReference type="RefSeq" id="WP_111956639.1">
    <property type="nucleotide sequence ID" value="NZ_CP036313.1"/>
</dbReference>
<dbReference type="Pfam" id="PF03109">
    <property type="entry name" value="ABC1"/>
    <property type="match status" value="1"/>
</dbReference>
<keyword evidence="7" id="KW-1185">Reference proteome</keyword>
<dbReference type="CDD" id="cd05121">
    <property type="entry name" value="ABC1_ADCK3-like"/>
    <property type="match status" value="1"/>
</dbReference>
<dbReference type="OrthoDB" id="9795390at2"/>
<feature type="transmembrane region" description="Helical" evidence="2">
    <location>
        <begin position="12"/>
        <end position="28"/>
    </location>
</feature>
<dbReference type="GO" id="GO:0005524">
    <property type="term" value="F:ATP binding"/>
    <property type="evidence" value="ECO:0007669"/>
    <property type="project" value="InterPro"/>
</dbReference>
<dbReference type="Proteomes" id="UP000248798">
    <property type="component" value="Unassembled WGS sequence"/>
</dbReference>
<dbReference type="PROSITE" id="PS50011">
    <property type="entry name" value="PROTEIN_KINASE_DOM"/>
    <property type="match status" value="1"/>
</dbReference>
<proteinExistence type="inferred from homology"/>
<organism evidence="5 6">
    <name type="scientific">Desulfobacter hydrogenophilus</name>
    <dbReference type="NCBI Taxonomy" id="2291"/>
    <lineage>
        <taxon>Bacteria</taxon>
        <taxon>Pseudomonadati</taxon>
        <taxon>Thermodesulfobacteriota</taxon>
        <taxon>Desulfobacteria</taxon>
        <taxon>Desulfobacterales</taxon>
        <taxon>Desulfobacteraceae</taxon>
        <taxon>Desulfobacter</taxon>
    </lineage>
</organism>
<dbReference type="PANTHER" id="PTHR10566">
    <property type="entry name" value="CHAPERONE-ACTIVITY OF BC1 COMPLEX CABC1 -RELATED"/>
    <property type="match status" value="1"/>
</dbReference>
<reference evidence="4 7" key="2">
    <citation type="submission" date="2019-02" db="EMBL/GenBank/DDBJ databases">
        <title>Complete genome sequence of Desulfobacter hydrogenophilus AcRS1.</title>
        <authorList>
            <person name="Marietou A."/>
            <person name="Lund M.B."/>
            <person name="Marshall I.P.G."/>
            <person name="Schreiber L."/>
            <person name="Jorgensen B."/>
        </authorList>
    </citation>
    <scope>NUCLEOTIDE SEQUENCE [LARGE SCALE GENOMIC DNA]</scope>
    <source>
        <strain evidence="4 7">AcRS1</strain>
    </source>
</reference>
<dbReference type="Proteomes" id="UP000293902">
    <property type="component" value="Chromosome"/>
</dbReference>
<feature type="domain" description="Protein kinase" evidence="3">
    <location>
        <begin position="129"/>
        <end position="448"/>
    </location>
</feature>
<dbReference type="SUPFAM" id="SSF56112">
    <property type="entry name" value="Protein kinase-like (PK-like)"/>
    <property type="match status" value="1"/>
</dbReference>
<keyword evidence="2" id="KW-0472">Membrane</keyword>
<sequence length="571" mass="64662">MIVLRLCLNVKLFWRLVCILWVVVWYGIKDVTGRVTRVAPKAPGSPEKNRNAAATEFPSPRMIRLCMEQLGPSFIKLGQLLSTRDDILPFEYVNEFKRLQDQVQPLPLSAISNVVERELGKPLTALFDRFNSESIAAASVAQVHEARLFSGERVAVKVIRPDILPIIRKDIRLMYYLARMMENRSQRGRILGVVNLVKEFERTIFNELDMFAEAGNIERFRTNFKHTREMHICKVYREYTSRSVLVMEYIDGIKVDQVEAIRAAGIDPGEVALIGLRSFSRQLMEFGFFHADPHPGNTIVMADGRVSIIDFGLMGYVDDEMMKELANICLGFADHDYDLVMDALKKMGLLNKKQIRLKEFKADLKDVSEPFYGRPLPSISVKEVYDKVIQMVLKHRITMPRNLLLIFKTFVQNEAIGKKLGSTSSILQVARPYAENLLKQNLKPDQLFKRFNADARKMAGHLQSMPESISEMLANAAANSLSMEIRHTTSSKIQQTLEKLFNRLIVGIIIASSTIAAALILNSSQKLFDIDFEFAGLPEISLTGLLGVTGYVIATFLGLWLIISILRSGRL</sequence>
<keyword evidence="2" id="KW-0812">Transmembrane</keyword>
<protein>
    <submittedName>
        <fullName evidence="5">AarF/ABC1/UbiB kinase family protein</fullName>
    </submittedName>
</protein>
<evidence type="ECO:0000259" key="3">
    <source>
        <dbReference type="PROSITE" id="PS50011"/>
    </source>
</evidence>
<dbReference type="InterPro" id="IPR050154">
    <property type="entry name" value="UbiB_kinase"/>
</dbReference>
<dbReference type="EMBL" id="CP036313">
    <property type="protein sequence ID" value="QBH11486.1"/>
    <property type="molecule type" value="Genomic_DNA"/>
</dbReference>
<dbReference type="InterPro" id="IPR004147">
    <property type="entry name" value="ABC1_dom"/>
</dbReference>
<comment type="similarity">
    <text evidence="1">Belongs to the protein kinase superfamily. ADCK protein kinase family.</text>
</comment>
<evidence type="ECO:0000313" key="4">
    <source>
        <dbReference type="EMBL" id="QBH11486.1"/>
    </source>
</evidence>
<dbReference type="InterPro" id="IPR000719">
    <property type="entry name" value="Prot_kinase_dom"/>
</dbReference>
<dbReference type="EMBL" id="QLNI01000020">
    <property type="protein sequence ID" value="RAM01985.1"/>
    <property type="molecule type" value="Genomic_DNA"/>
</dbReference>
<evidence type="ECO:0000256" key="2">
    <source>
        <dbReference type="SAM" id="Phobius"/>
    </source>
</evidence>
<keyword evidence="5" id="KW-0418">Kinase</keyword>
<evidence type="ECO:0000313" key="5">
    <source>
        <dbReference type="EMBL" id="RAM01985.1"/>
    </source>
</evidence>
<dbReference type="AlphaFoldDB" id="A0A328FG33"/>
<feature type="transmembrane region" description="Helical" evidence="2">
    <location>
        <begin position="500"/>
        <end position="520"/>
    </location>
</feature>
<name>A0A328FG33_9BACT</name>
<evidence type="ECO:0000313" key="6">
    <source>
        <dbReference type="Proteomes" id="UP000248798"/>
    </source>
</evidence>
<gene>
    <name evidence="5" type="ORF">DO021_11125</name>
    <name evidence="4" type="ORF">EYB58_00230</name>
</gene>
<feature type="transmembrane region" description="Helical" evidence="2">
    <location>
        <begin position="540"/>
        <end position="566"/>
    </location>
</feature>
<keyword evidence="5" id="KW-0808">Transferase</keyword>
<dbReference type="Gene3D" id="1.10.510.10">
    <property type="entry name" value="Transferase(Phosphotransferase) domain 1"/>
    <property type="match status" value="1"/>
</dbReference>
<evidence type="ECO:0000256" key="1">
    <source>
        <dbReference type="ARBA" id="ARBA00009670"/>
    </source>
</evidence>
<keyword evidence="2" id="KW-1133">Transmembrane helix</keyword>
<reference evidence="5 6" key="1">
    <citation type="submission" date="2018-06" db="EMBL/GenBank/DDBJ databases">
        <title>Complete Genome Sequence of Desulfobacter hydrogenophilus (DSM3380).</title>
        <authorList>
            <person name="Marietou A."/>
            <person name="Schreiber L."/>
            <person name="Marshall I."/>
            <person name="Jorgensen B."/>
        </authorList>
    </citation>
    <scope>NUCLEOTIDE SEQUENCE [LARGE SCALE GENOMIC DNA]</scope>
    <source>
        <strain evidence="5 6">DSM 3380</strain>
    </source>
</reference>
<accession>A0A328FG33</accession>